<dbReference type="EMBL" id="JAIWYP010000005">
    <property type="protein sequence ID" value="KAH3825575.1"/>
    <property type="molecule type" value="Genomic_DNA"/>
</dbReference>
<evidence type="ECO:0000313" key="2">
    <source>
        <dbReference type="EMBL" id="KAH3825575.1"/>
    </source>
</evidence>
<evidence type="ECO:0000256" key="1">
    <source>
        <dbReference type="SAM" id="MobiDB-lite"/>
    </source>
</evidence>
<feature type="region of interest" description="Disordered" evidence="1">
    <location>
        <begin position="1"/>
        <end position="61"/>
    </location>
</feature>
<keyword evidence="3" id="KW-1185">Reference proteome</keyword>
<reference evidence="2" key="1">
    <citation type="journal article" date="2019" name="bioRxiv">
        <title>The Genome of the Zebra Mussel, Dreissena polymorpha: A Resource for Invasive Species Research.</title>
        <authorList>
            <person name="McCartney M.A."/>
            <person name="Auch B."/>
            <person name="Kono T."/>
            <person name="Mallez S."/>
            <person name="Zhang Y."/>
            <person name="Obille A."/>
            <person name="Becker A."/>
            <person name="Abrahante J.E."/>
            <person name="Garbe J."/>
            <person name="Badalamenti J.P."/>
            <person name="Herman A."/>
            <person name="Mangelson H."/>
            <person name="Liachko I."/>
            <person name="Sullivan S."/>
            <person name="Sone E.D."/>
            <person name="Koren S."/>
            <person name="Silverstein K.A.T."/>
            <person name="Beckman K.B."/>
            <person name="Gohl D.M."/>
        </authorList>
    </citation>
    <scope>NUCLEOTIDE SEQUENCE</scope>
    <source>
        <strain evidence="2">Duluth1</strain>
        <tissue evidence="2">Whole animal</tissue>
    </source>
</reference>
<organism evidence="2 3">
    <name type="scientific">Dreissena polymorpha</name>
    <name type="common">Zebra mussel</name>
    <name type="synonym">Mytilus polymorpha</name>
    <dbReference type="NCBI Taxonomy" id="45954"/>
    <lineage>
        <taxon>Eukaryota</taxon>
        <taxon>Metazoa</taxon>
        <taxon>Spiralia</taxon>
        <taxon>Lophotrochozoa</taxon>
        <taxon>Mollusca</taxon>
        <taxon>Bivalvia</taxon>
        <taxon>Autobranchia</taxon>
        <taxon>Heteroconchia</taxon>
        <taxon>Euheterodonta</taxon>
        <taxon>Imparidentia</taxon>
        <taxon>Neoheterodontei</taxon>
        <taxon>Myida</taxon>
        <taxon>Dreissenoidea</taxon>
        <taxon>Dreissenidae</taxon>
        <taxon>Dreissena</taxon>
    </lineage>
</organism>
<dbReference type="AlphaFoldDB" id="A0A9D4JUV2"/>
<name>A0A9D4JUV2_DREPO</name>
<reference evidence="2" key="2">
    <citation type="submission" date="2020-11" db="EMBL/GenBank/DDBJ databases">
        <authorList>
            <person name="McCartney M.A."/>
            <person name="Auch B."/>
            <person name="Kono T."/>
            <person name="Mallez S."/>
            <person name="Becker A."/>
            <person name="Gohl D.M."/>
            <person name="Silverstein K.A.T."/>
            <person name="Koren S."/>
            <person name="Bechman K.B."/>
            <person name="Herman A."/>
            <person name="Abrahante J.E."/>
            <person name="Garbe J."/>
        </authorList>
    </citation>
    <scope>NUCLEOTIDE SEQUENCE</scope>
    <source>
        <strain evidence="2">Duluth1</strain>
        <tissue evidence="2">Whole animal</tissue>
    </source>
</reference>
<sequence length="152" mass="16994">MSDFSSSSDSKHSSGSESEDHKPNVLSEKSRGDSPTVSSTVTASHQDSRRSPPAQLKPYHHPSVGAAPVFFDFRYTTCVDVNINMYPHAQRAPGEQTYEASAKLLFMCVQWTHNQANCKTQSVRSAMRKRNREKQVMNIVIKHVRNSAINSL</sequence>
<dbReference type="Proteomes" id="UP000828390">
    <property type="component" value="Unassembled WGS sequence"/>
</dbReference>
<feature type="compositionally biased region" description="Polar residues" evidence="1">
    <location>
        <begin position="33"/>
        <end position="45"/>
    </location>
</feature>
<evidence type="ECO:0000313" key="3">
    <source>
        <dbReference type="Proteomes" id="UP000828390"/>
    </source>
</evidence>
<comment type="caution">
    <text evidence="2">The sequence shown here is derived from an EMBL/GenBank/DDBJ whole genome shotgun (WGS) entry which is preliminary data.</text>
</comment>
<accession>A0A9D4JUV2</accession>
<feature type="compositionally biased region" description="Basic and acidic residues" evidence="1">
    <location>
        <begin position="9"/>
        <end position="32"/>
    </location>
</feature>
<proteinExistence type="predicted"/>
<protein>
    <submittedName>
        <fullName evidence="2">Uncharacterized protein</fullName>
    </submittedName>
</protein>
<gene>
    <name evidence="2" type="ORF">DPMN_127455</name>
</gene>